<feature type="transmembrane region" description="Helical" evidence="1">
    <location>
        <begin position="37"/>
        <end position="57"/>
    </location>
</feature>
<keyword evidence="1" id="KW-0812">Transmembrane</keyword>
<name>A0A915IW52_ROMCU</name>
<proteinExistence type="predicted"/>
<dbReference type="AlphaFoldDB" id="A0A915IW52"/>
<evidence type="ECO:0000256" key="1">
    <source>
        <dbReference type="SAM" id="Phobius"/>
    </source>
</evidence>
<dbReference type="Proteomes" id="UP000887565">
    <property type="component" value="Unplaced"/>
</dbReference>
<evidence type="ECO:0000313" key="2">
    <source>
        <dbReference type="Proteomes" id="UP000887565"/>
    </source>
</evidence>
<feature type="transmembrane region" description="Helical" evidence="1">
    <location>
        <begin position="80"/>
        <end position="99"/>
    </location>
</feature>
<keyword evidence="1" id="KW-0472">Membrane</keyword>
<organism evidence="2 3">
    <name type="scientific">Romanomermis culicivorax</name>
    <name type="common">Nematode worm</name>
    <dbReference type="NCBI Taxonomy" id="13658"/>
    <lineage>
        <taxon>Eukaryota</taxon>
        <taxon>Metazoa</taxon>
        <taxon>Ecdysozoa</taxon>
        <taxon>Nematoda</taxon>
        <taxon>Enoplea</taxon>
        <taxon>Dorylaimia</taxon>
        <taxon>Mermithida</taxon>
        <taxon>Mermithoidea</taxon>
        <taxon>Mermithidae</taxon>
        <taxon>Romanomermis</taxon>
    </lineage>
</organism>
<dbReference type="WBParaSite" id="nRc.2.0.1.t18052-RA">
    <property type="protein sequence ID" value="nRc.2.0.1.t18052-RA"/>
    <property type="gene ID" value="nRc.2.0.1.g18052"/>
</dbReference>
<keyword evidence="1" id="KW-1133">Transmembrane helix</keyword>
<reference evidence="3" key="1">
    <citation type="submission" date="2022-11" db="UniProtKB">
        <authorList>
            <consortium name="WormBaseParasite"/>
        </authorList>
    </citation>
    <scope>IDENTIFICATION</scope>
</reference>
<accession>A0A915IW52</accession>
<evidence type="ECO:0000313" key="3">
    <source>
        <dbReference type="WBParaSite" id="nRc.2.0.1.t18052-RA"/>
    </source>
</evidence>
<keyword evidence="2" id="KW-1185">Reference proteome</keyword>
<protein>
    <submittedName>
        <fullName evidence="3">Uncharacterized protein</fullName>
    </submittedName>
</protein>
<sequence>MDDSNIYSQCVPSAEVEGVMSKSRAFSVDYDFNNHCYLLTSSGATSALGSLLFLLYVNDMDNLQRSPEAPAKMSPENPKIFRSFASVMGIIIIIFYQALQA</sequence>